<evidence type="ECO:0000256" key="5">
    <source>
        <dbReference type="ARBA" id="ARBA00022989"/>
    </source>
</evidence>
<evidence type="ECO:0000256" key="3">
    <source>
        <dbReference type="ARBA" id="ARBA00022475"/>
    </source>
</evidence>
<sequence length="756" mass="77442">MTTGSTATDSDASTGGWVGVLTGKLTAWLILAAVLLVSGAVFALASSEGASEAPQTLPDTSEAALVSQIQQEFPDAGSVPAVLVVTRQDGGELGPQGIAAAVGAGERMAEVVGAAPQGPIPSEDGAAALMLVPVEAESISNEQGSELVREMRDAVADGLDPGLEAQLTGGPAFAADTAAAFEGADFRLLAATATVVAVLLIITYRSPVLWLVPLVVIAVADRVASLLVATVGEAVGVTVDGSTSGIVSVLVFGAGTNYALLLVSRYREELRRTENRRQALRDAYRGAVPAIIASNVTVVLALLMLLLATLPNYRSLGLSAAVGLLVALAYALVALPAALAVCGRGLFWPFVPRPHRDSERTGTRTGARARVTAPTTPEDFREDVPSGVWGRIASGVVRRPVRVLISCVLILVILAFGLLGTRIGLSQTEQFRTPSEAAAGLETAAEHFPAGVTDPVTVLTRTGTEAQVTEVAEGVEGVVSAMPAGESGTGWSRITVTLDAAPATDRSEDSVVALRSAVDQVPGSEAIVGGSVAEGVDTSDGNLRDLALIAPLILLVVFVVLVLALRALIAPLLLLGATVLSSLAALGLGTFVTTQILGFPGLDVSVPLYSFLFLVALGVDYSVFLIIRAREEAATHSTREAMVRAVALTGGVITSAGIVLASVFVVLGVLPLIVLTQVGVIVALGVLLDTFVVRTLVVPALFTLVGERVWWPGDPRRGVTPAGEPTTGGPDASASAATAPADSAPARTADTKEFHP</sequence>
<dbReference type="SUPFAM" id="SSF82866">
    <property type="entry name" value="Multidrug efflux transporter AcrB transmembrane domain"/>
    <property type="match status" value="2"/>
</dbReference>
<feature type="compositionally biased region" description="Low complexity" evidence="7">
    <location>
        <begin position="730"/>
        <end position="748"/>
    </location>
</feature>
<evidence type="ECO:0000259" key="9">
    <source>
        <dbReference type="PROSITE" id="PS50156"/>
    </source>
</evidence>
<name>A0ABP4USX0_9ACTN</name>
<evidence type="ECO:0000256" key="2">
    <source>
        <dbReference type="ARBA" id="ARBA00010157"/>
    </source>
</evidence>
<dbReference type="RefSeq" id="WP_182658674.1">
    <property type="nucleotide sequence ID" value="NZ_BAAAQG010000010.1"/>
</dbReference>
<dbReference type="PANTHER" id="PTHR33406">
    <property type="entry name" value="MEMBRANE PROTEIN MJ1562-RELATED"/>
    <property type="match status" value="1"/>
</dbReference>
<dbReference type="Proteomes" id="UP001500383">
    <property type="component" value="Unassembled WGS sequence"/>
</dbReference>
<evidence type="ECO:0000256" key="7">
    <source>
        <dbReference type="SAM" id="MobiDB-lite"/>
    </source>
</evidence>
<feature type="transmembrane region" description="Helical" evidence="8">
    <location>
        <begin position="320"/>
        <end position="347"/>
    </location>
</feature>
<keyword evidence="5 8" id="KW-1133">Transmembrane helix</keyword>
<feature type="transmembrane region" description="Helical" evidence="8">
    <location>
        <begin position="284"/>
        <end position="308"/>
    </location>
</feature>
<keyword evidence="6 8" id="KW-0472">Membrane</keyword>
<evidence type="ECO:0000256" key="6">
    <source>
        <dbReference type="ARBA" id="ARBA00023136"/>
    </source>
</evidence>
<feature type="transmembrane region" description="Helical" evidence="8">
    <location>
        <begin position="243"/>
        <end position="263"/>
    </location>
</feature>
<dbReference type="InterPro" id="IPR050545">
    <property type="entry name" value="Mycobact_MmpL"/>
</dbReference>
<feature type="region of interest" description="Disordered" evidence="7">
    <location>
        <begin position="715"/>
        <end position="756"/>
    </location>
</feature>
<evidence type="ECO:0000256" key="4">
    <source>
        <dbReference type="ARBA" id="ARBA00022692"/>
    </source>
</evidence>
<evidence type="ECO:0000313" key="10">
    <source>
        <dbReference type="EMBL" id="GAA1711394.1"/>
    </source>
</evidence>
<feature type="domain" description="SSD" evidence="9">
    <location>
        <begin position="578"/>
        <end position="704"/>
    </location>
</feature>
<feature type="region of interest" description="Disordered" evidence="7">
    <location>
        <begin position="358"/>
        <end position="380"/>
    </location>
</feature>
<evidence type="ECO:0000256" key="8">
    <source>
        <dbReference type="SAM" id="Phobius"/>
    </source>
</evidence>
<feature type="domain" description="SSD" evidence="9">
    <location>
        <begin position="235"/>
        <end position="341"/>
    </location>
</feature>
<dbReference type="InterPro" id="IPR000731">
    <property type="entry name" value="SSD"/>
</dbReference>
<dbReference type="Gene3D" id="1.20.1640.10">
    <property type="entry name" value="Multidrug efflux transporter AcrB transmembrane domain"/>
    <property type="match status" value="2"/>
</dbReference>
<proteinExistence type="inferred from homology"/>
<feature type="compositionally biased region" description="Low complexity" evidence="7">
    <location>
        <begin position="363"/>
        <end position="377"/>
    </location>
</feature>
<dbReference type="Pfam" id="PF03176">
    <property type="entry name" value="MMPL"/>
    <property type="match status" value="2"/>
</dbReference>
<dbReference type="InterPro" id="IPR004869">
    <property type="entry name" value="MMPL_dom"/>
</dbReference>
<feature type="transmembrane region" description="Helical" evidence="8">
    <location>
        <begin position="401"/>
        <end position="425"/>
    </location>
</feature>
<comment type="caution">
    <text evidence="10">The sequence shown here is derived from an EMBL/GenBank/DDBJ whole genome shotgun (WGS) entry which is preliminary data.</text>
</comment>
<feature type="transmembrane region" description="Helical" evidence="8">
    <location>
        <begin position="680"/>
        <end position="706"/>
    </location>
</feature>
<comment type="similarity">
    <text evidence="2">Belongs to the resistance-nodulation-cell division (RND) (TC 2.A.6) family. MmpL subfamily.</text>
</comment>
<protein>
    <submittedName>
        <fullName evidence="10">MMPL family transporter</fullName>
    </submittedName>
</protein>
<keyword evidence="3" id="KW-1003">Cell membrane</keyword>
<dbReference type="EMBL" id="BAAAQG010000010">
    <property type="protein sequence ID" value="GAA1711394.1"/>
    <property type="molecule type" value="Genomic_DNA"/>
</dbReference>
<dbReference type="PROSITE" id="PS50156">
    <property type="entry name" value="SSD"/>
    <property type="match status" value="2"/>
</dbReference>
<dbReference type="PANTHER" id="PTHR33406:SF6">
    <property type="entry name" value="MEMBRANE PROTEIN YDGH-RELATED"/>
    <property type="match status" value="1"/>
</dbReference>
<keyword evidence="4 8" id="KW-0812">Transmembrane</keyword>
<organism evidence="10 11">
    <name type="scientific">Dietzia cercidiphylli</name>
    <dbReference type="NCBI Taxonomy" id="498199"/>
    <lineage>
        <taxon>Bacteria</taxon>
        <taxon>Bacillati</taxon>
        <taxon>Actinomycetota</taxon>
        <taxon>Actinomycetes</taxon>
        <taxon>Mycobacteriales</taxon>
        <taxon>Dietziaceae</taxon>
        <taxon>Dietzia</taxon>
    </lineage>
</organism>
<feature type="transmembrane region" description="Helical" evidence="8">
    <location>
        <begin position="546"/>
        <end position="565"/>
    </location>
</feature>
<evidence type="ECO:0000256" key="1">
    <source>
        <dbReference type="ARBA" id="ARBA00004651"/>
    </source>
</evidence>
<feature type="transmembrane region" description="Helical" evidence="8">
    <location>
        <begin position="608"/>
        <end position="627"/>
    </location>
</feature>
<comment type="subcellular location">
    <subcellularLocation>
        <location evidence="1">Cell membrane</location>
        <topology evidence="1">Multi-pass membrane protein</topology>
    </subcellularLocation>
</comment>
<feature type="transmembrane region" description="Helical" evidence="8">
    <location>
        <begin position="648"/>
        <end position="674"/>
    </location>
</feature>
<evidence type="ECO:0000313" key="11">
    <source>
        <dbReference type="Proteomes" id="UP001500383"/>
    </source>
</evidence>
<reference evidence="11" key="1">
    <citation type="journal article" date="2019" name="Int. J. Syst. Evol. Microbiol.">
        <title>The Global Catalogue of Microorganisms (GCM) 10K type strain sequencing project: providing services to taxonomists for standard genome sequencing and annotation.</title>
        <authorList>
            <consortium name="The Broad Institute Genomics Platform"/>
            <consortium name="The Broad Institute Genome Sequencing Center for Infectious Disease"/>
            <person name="Wu L."/>
            <person name="Ma J."/>
        </authorList>
    </citation>
    <scope>NUCLEOTIDE SEQUENCE [LARGE SCALE GENOMIC DNA]</scope>
    <source>
        <strain evidence="11">JCM 16002</strain>
    </source>
</reference>
<accession>A0ABP4USX0</accession>
<gene>
    <name evidence="10" type="ORF">GCM10009831_21240</name>
</gene>
<feature type="transmembrane region" description="Helical" evidence="8">
    <location>
        <begin position="572"/>
        <end position="596"/>
    </location>
</feature>
<keyword evidence="11" id="KW-1185">Reference proteome</keyword>
<feature type="transmembrane region" description="Helical" evidence="8">
    <location>
        <begin position="25"/>
        <end position="45"/>
    </location>
</feature>